<evidence type="ECO:0000256" key="3">
    <source>
        <dbReference type="ARBA" id="ARBA00022679"/>
    </source>
</evidence>
<dbReference type="PANTHER" id="PTHR45998:SF2">
    <property type="entry name" value="SERINE_THREONINE-PROTEIN KINASE 16"/>
    <property type="match status" value="1"/>
</dbReference>
<dbReference type="GO" id="GO:0005524">
    <property type="term" value="F:ATP binding"/>
    <property type="evidence" value="ECO:0007669"/>
    <property type="project" value="UniProtKB-UniRule"/>
</dbReference>
<organism evidence="13 14">
    <name type="scientific">Athelia psychrophila</name>
    <dbReference type="NCBI Taxonomy" id="1759441"/>
    <lineage>
        <taxon>Eukaryota</taxon>
        <taxon>Fungi</taxon>
        <taxon>Dikarya</taxon>
        <taxon>Basidiomycota</taxon>
        <taxon>Agaricomycotina</taxon>
        <taxon>Agaricomycetes</taxon>
        <taxon>Agaricomycetidae</taxon>
        <taxon>Atheliales</taxon>
        <taxon>Atheliaceae</taxon>
        <taxon>Athelia</taxon>
    </lineage>
</organism>
<keyword evidence="4 9" id="KW-0547">Nucleotide-binding</keyword>
<dbReference type="FunFam" id="1.10.510.10:FF:000550">
    <property type="entry name" value="Serine/threonine kinase 16"/>
    <property type="match status" value="1"/>
</dbReference>
<dbReference type="PROSITE" id="PS00108">
    <property type="entry name" value="PROTEIN_KINASE_ST"/>
    <property type="match status" value="1"/>
</dbReference>
<dbReference type="Pfam" id="PF00069">
    <property type="entry name" value="Pkinase"/>
    <property type="match status" value="2"/>
</dbReference>
<dbReference type="EMBL" id="KV417537">
    <property type="protein sequence ID" value="KZP22781.1"/>
    <property type="molecule type" value="Genomic_DNA"/>
</dbReference>
<evidence type="ECO:0000256" key="4">
    <source>
        <dbReference type="ARBA" id="ARBA00022741"/>
    </source>
</evidence>
<keyword evidence="2 10" id="KW-0723">Serine/threonine-protein kinase</keyword>
<keyword evidence="14" id="KW-1185">Reference proteome</keyword>
<evidence type="ECO:0000256" key="10">
    <source>
        <dbReference type="RuleBase" id="RU000304"/>
    </source>
</evidence>
<evidence type="ECO:0000256" key="6">
    <source>
        <dbReference type="ARBA" id="ARBA00022840"/>
    </source>
</evidence>
<evidence type="ECO:0000256" key="11">
    <source>
        <dbReference type="SAM" id="MobiDB-lite"/>
    </source>
</evidence>
<keyword evidence="3" id="KW-0808">Transferase</keyword>
<dbReference type="GO" id="GO:0005773">
    <property type="term" value="C:vacuole"/>
    <property type="evidence" value="ECO:0007669"/>
    <property type="project" value="GOC"/>
</dbReference>
<feature type="domain" description="Protein kinase" evidence="12">
    <location>
        <begin position="40"/>
        <end position="418"/>
    </location>
</feature>
<dbReference type="InterPro" id="IPR017441">
    <property type="entry name" value="Protein_kinase_ATP_BS"/>
</dbReference>
<dbReference type="EC" id="2.7.11.1" evidence="1"/>
<dbReference type="PANTHER" id="PTHR45998">
    <property type="entry name" value="SERINE/THREONINE-PROTEIN KINASE 16"/>
    <property type="match status" value="1"/>
</dbReference>
<keyword evidence="5 13" id="KW-0418">Kinase</keyword>
<dbReference type="OrthoDB" id="248923at2759"/>
<evidence type="ECO:0000313" key="13">
    <source>
        <dbReference type="EMBL" id="KZP22781.1"/>
    </source>
</evidence>
<comment type="catalytic activity">
    <reaction evidence="8">
        <text>L-seryl-[protein] + ATP = O-phospho-L-seryl-[protein] + ADP + H(+)</text>
        <dbReference type="Rhea" id="RHEA:17989"/>
        <dbReference type="Rhea" id="RHEA-COMP:9863"/>
        <dbReference type="Rhea" id="RHEA-COMP:11604"/>
        <dbReference type="ChEBI" id="CHEBI:15378"/>
        <dbReference type="ChEBI" id="CHEBI:29999"/>
        <dbReference type="ChEBI" id="CHEBI:30616"/>
        <dbReference type="ChEBI" id="CHEBI:83421"/>
        <dbReference type="ChEBI" id="CHEBI:456216"/>
        <dbReference type="EC" id="2.7.11.1"/>
    </reaction>
</comment>
<dbReference type="InterPro" id="IPR000719">
    <property type="entry name" value="Prot_kinase_dom"/>
</dbReference>
<evidence type="ECO:0000256" key="1">
    <source>
        <dbReference type="ARBA" id="ARBA00012513"/>
    </source>
</evidence>
<dbReference type="InterPro" id="IPR052239">
    <property type="entry name" value="Ser/Thr-specific_kinases"/>
</dbReference>
<dbReference type="PROSITE" id="PS50011">
    <property type="entry name" value="PROTEIN_KINASE_DOM"/>
    <property type="match status" value="1"/>
</dbReference>
<dbReference type="PROSITE" id="PS00107">
    <property type="entry name" value="PROTEIN_KINASE_ATP"/>
    <property type="match status" value="1"/>
</dbReference>
<evidence type="ECO:0000256" key="2">
    <source>
        <dbReference type="ARBA" id="ARBA00022527"/>
    </source>
</evidence>
<dbReference type="PIRSF" id="PIRSF000654">
    <property type="entry name" value="Integrin-linked_kinase"/>
    <property type="match status" value="1"/>
</dbReference>
<reference evidence="13 14" key="1">
    <citation type="journal article" date="2016" name="Mol. Biol. Evol.">
        <title>Comparative Genomics of Early-Diverging Mushroom-Forming Fungi Provides Insights into the Origins of Lignocellulose Decay Capabilities.</title>
        <authorList>
            <person name="Nagy L.G."/>
            <person name="Riley R."/>
            <person name="Tritt A."/>
            <person name="Adam C."/>
            <person name="Daum C."/>
            <person name="Floudas D."/>
            <person name="Sun H."/>
            <person name="Yadav J.S."/>
            <person name="Pangilinan J."/>
            <person name="Larsson K.H."/>
            <person name="Matsuura K."/>
            <person name="Barry K."/>
            <person name="Labutti K."/>
            <person name="Kuo R."/>
            <person name="Ohm R.A."/>
            <person name="Bhattacharya S.S."/>
            <person name="Shirouzu T."/>
            <person name="Yoshinaga Y."/>
            <person name="Martin F.M."/>
            <person name="Grigoriev I.V."/>
            <person name="Hibbett D.S."/>
        </authorList>
    </citation>
    <scope>NUCLEOTIDE SEQUENCE [LARGE SCALE GENOMIC DNA]</scope>
    <source>
        <strain evidence="13 14">CBS 109695</strain>
    </source>
</reference>
<dbReference type="GO" id="GO:0004674">
    <property type="term" value="F:protein serine/threonine kinase activity"/>
    <property type="evidence" value="ECO:0007669"/>
    <property type="project" value="UniProtKB-KW"/>
</dbReference>
<accession>A0A166LBK8</accession>
<dbReference type="Gene3D" id="1.10.510.10">
    <property type="entry name" value="Transferase(Phosphotransferase) domain 1"/>
    <property type="match status" value="2"/>
</dbReference>
<dbReference type="GO" id="GO:0032889">
    <property type="term" value="P:regulation of vacuole fusion, non-autophagic"/>
    <property type="evidence" value="ECO:0007669"/>
    <property type="project" value="TreeGrafter"/>
</dbReference>
<feature type="compositionally biased region" description="Polar residues" evidence="11">
    <location>
        <begin position="170"/>
        <end position="183"/>
    </location>
</feature>
<comment type="similarity">
    <text evidence="10">Belongs to the protein kinase superfamily.</text>
</comment>
<evidence type="ECO:0000256" key="7">
    <source>
        <dbReference type="ARBA" id="ARBA00047899"/>
    </source>
</evidence>
<feature type="binding site" evidence="9">
    <location>
        <position position="69"/>
    </location>
    <ligand>
        <name>ATP</name>
        <dbReference type="ChEBI" id="CHEBI:30616"/>
    </ligand>
</feature>
<dbReference type="SUPFAM" id="SSF56112">
    <property type="entry name" value="Protein kinase-like (PK-like)"/>
    <property type="match status" value="1"/>
</dbReference>
<evidence type="ECO:0000256" key="5">
    <source>
        <dbReference type="ARBA" id="ARBA00022777"/>
    </source>
</evidence>
<dbReference type="SMART" id="SM00220">
    <property type="entry name" value="S_TKc"/>
    <property type="match status" value="1"/>
</dbReference>
<dbReference type="GO" id="GO:0006624">
    <property type="term" value="P:vacuolar protein processing"/>
    <property type="evidence" value="ECO:0007669"/>
    <property type="project" value="TreeGrafter"/>
</dbReference>
<dbReference type="InterPro" id="IPR008271">
    <property type="entry name" value="Ser/Thr_kinase_AS"/>
</dbReference>
<proteinExistence type="inferred from homology"/>
<evidence type="ECO:0000313" key="14">
    <source>
        <dbReference type="Proteomes" id="UP000076532"/>
    </source>
</evidence>
<feature type="region of interest" description="Disordered" evidence="11">
    <location>
        <begin position="170"/>
        <end position="220"/>
    </location>
</feature>
<name>A0A166LBK8_9AGAM</name>
<dbReference type="InterPro" id="IPR011009">
    <property type="entry name" value="Kinase-like_dom_sf"/>
</dbReference>
<gene>
    <name evidence="13" type="ORF">FIBSPDRAFT_738417</name>
</gene>
<keyword evidence="6 9" id="KW-0067">ATP-binding</keyword>
<dbReference type="AlphaFoldDB" id="A0A166LBK8"/>
<protein>
    <recommendedName>
        <fullName evidence="1">non-specific serine/threonine protein kinase</fullName>
        <ecNumber evidence="1">2.7.11.1</ecNumber>
    </recommendedName>
</protein>
<evidence type="ECO:0000256" key="9">
    <source>
        <dbReference type="PROSITE-ProRule" id="PRU10141"/>
    </source>
</evidence>
<dbReference type="GO" id="GO:0005794">
    <property type="term" value="C:Golgi apparatus"/>
    <property type="evidence" value="ECO:0007669"/>
    <property type="project" value="TreeGrafter"/>
</dbReference>
<evidence type="ECO:0000256" key="8">
    <source>
        <dbReference type="ARBA" id="ARBA00048679"/>
    </source>
</evidence>
<sequence>MSQFSRALESLKDQAKDALWAISSCICQQSAKVKINGRTFNIVKVLGEGGFSFVYLAQDEHSGRQFALKKIRCPTGSEGVKEAMREVEAYRRFKHPNIIRILDSAVVQDPDGEGKIVYLFLPLYQAGNLQDAINANVVNGTHFPEAEMIRLFKGTCLGVRAMHDYHAPIASSSGSGSNRQAPPTAQRPLSPPPSKGDDDEDEDDAMFPHPEGDGDEGYSYGGTVNVPLMTKHVVEEEGDVVFDGDDELPHAGNGAAVPGQTELVPYAHRDLKPGNVMISDDGSPILMDFGSTLKARIPIQNRSQALMQQDIAAEQSTMAYRAPELFDVKTGQSLDEKVDVWSLGCTLFALAYSHSPFENTQTTEQGGSIAMAVLNAQYKQPSSAYSQGTKDLIDALLKVNPQDRPDIHQVIELTDRVLRSLR</sequence>
<dbReference type="Proteomes" id="UP000076532">
    <property type="component" value="Unassembled WGS sequence"/>
</dbReference>
<comment type="catalytic activity">
    <reaction evidence="7">
        <text>L-threonyl-[protein] + ATP = O-phospho-L-threonyl-[protein] + ADP + H(+)</text>
        <dbReference type="Rhea" id="RHEA:46608"/>
        <dbReference type="Rhea" id="RHEA-COMP:11060"/>
        <dbReference type="Rhea" id="RHEA-COMP:11605"/>
        <dbReference type="ChEBI" id="CHEBI:15378"/>
        <dbReference type="ChEBI" id="CHEBI:30013"/>
        <dbReference type="ChEBI" id="CHEBI:30616"/>
        <dbReference type="ChEBI" id="CHEBI:61977"/>
        <dbReference type="ChEBI" id="CHEBI:456216"/>
        <dbReference type="EC" id="2.7.11.1"/>
    </reaction>
</comment>
<dbReference type="STRING" id="436010.A0A166LBK8"/>
<evidence type="ECO:0000259" key="12">
    <source>
        <dbReference type="PROSITE" id="PS50011"/>
    </source>
</evidence>